<dbReference type="Proteomes" id="UP000824540">
    <property type="component" value="Unassembled WGS sequence"/>
</dbReference>
<evidence type="ECO:0000256" key="2">
    <source>
        <dbReference type="ARBA" id="ARBA00004496"/>
    </source>
</evidence>
<dbReference type="GO" id="GO:0005654">
    <property type="term" value="C:nucleoplasm"/>
    <property type="evidence" value="ECO:0007669"/>
    <property type="project" value="TreeGrafter"/>
</dbReference>
<sequence length="55" mass="6225">GRCTRENCKYLHPPAHLKTQLEINGRNNLIQQKTAAAMLAQQMQFMIPGTAMQPM</sequence>
<keyword evidence="5 13" id="KW-0479">Metal-binding</keyword>
<keyword evidence="11" id="KW-0539">Nucleus</keyword>
<evidence type="ECO:0000256" key="12">
    <source>
        <dbReference type="ARBA" id="ARBA00038226"/>
    </source>
</evidence>
<evidence type="ECO:0000313" key="15">
    <source>
        <dbReference type="EMBL" id="KAG9331778.1"/>
    </source>
</evidence>
<dbReference type="GO" id="GO:0006397">
    <property type="term" value="P:mRNA processing"/>
    <property type="evidence" value="ECO:0007669"/>
    <property type="project" value="UniProtKB-KW"/>
</dbReference>
<dbReference type="GO" id="GO:0005737">
    <property type="term" value="C:cytoplasm"/>
    <property type="evidence" value="ECO:0007669"/>
    <property type="project" value="UniProtKB-SubCell"/>
</dbReference>
<dbReference type="GO" id="GO:0008270">
    <property type="term" value="F:zinc ion binding"/>
    <property type="evidence" value="ECO:0007669"/>
    <property type="project" value="UniProtKB-KW"/>
</dbReference>
<evidence type="ECO:0000256" key="1">
    <source>
        <dbReference type="ARBA" id="ARBA00004123"/>
    </source>
</evidence>
<dbReference type="GO" id="GO:0043484">
    <property type="term" value="P:regulation of RNA splicing"/>
    <property type="evidence" value="ECO:0007669"/>
    <property type="project" value="TreeGrafter"/>
</dbReference>
<dbReference type="PANTHER" id="PTHR12675:SF4">
    <property type="entry name" value="MUSCLEBLIND-LIKE PROTEIN 2"/>
    <property type="match status" value="1"/>
</dbReference>
<keyword evidence="8 13" id="KW-0862">Zinc</keyword>
<proteinExistence type="inferred from homology"/>
<keyword evidence="3" id="KW-0963">Cytoplasm</keyword>
<dbReference type="AlphaFoldDB" id="A0A8T2N1L9"/>
<comment type="similarity">
    <text evidence="12">Belongs to the muscleblind family.</text>
</comment>
<evidence type="ECO:0000259" key="14">
    <source>
        <dbReference type="PROSITE" id="PS50103"/>
    </source>
</evidence>
<dbReference type="Pfam" id="PF22628">
    <property type="entry name" value="zf-CCCH_10"/>
    <property type="match status" value="1"/>
</dbReference>
<dbReference type="Gene3D" id="3.30.1370.210">
    <property type="match status" value="1"/>
</dbReference>
<evidence type="ECO:0000256" key="6">
    <source>
        <dbReference type="ARBA" id="ARBA00022737"/>
    </source>
</evidence>
<evidence type="ECO:0000256" key="13">
    <source>
        <dbReference type="PROSITE-ProRule" id="PRU00723"/>
    </source>
</evidence>
<evidence type="ECO:0000256" key="7">
    <source>
        <dbReference type="ARBA" id="ARBA00022771"/>
    </source>
</evidence>
<gene>
    <name evidence="15" type="ORF">JZ751_017195</name>
</gene>
<keyword evidence="6" id="KW-0677">Repeat</keyword>
<evidence type="ECO:0000313" key="16">
    <source>
        <dbReference type="Proteomes" id="UP000824540"/>
    </source>
</evidence>
<keyword evidence="10" id="KW-0508">mRNA splicing</keyword>
<feature type="zinc finger region" description="C3H1-type" evidence="13">
    <location>
        <begin position="1"/>
        <end position="15"/>
    </location>
</feature>
<comment type="caution">
    <text evidence="15">The sequence shown here is derived from an EMBL/GenBank/DDBJ whole genome shotgun (WGS) entry which is preliminary data.</text>
</comment>
<dbReference type="GO" id="GO:0008380">
    <property type="term" value="P:RNA splicing"/>
    <property type="evidence" value="ECO:0007669"/>
    <property type="project" value="UniProtKB-KW"/>
</dbReference>
<evidence type="ECO:0000256" key="10">
    <source>
        <dbReference type="ARBA" id="ARBA00023187"/>
    </source>
</evidence>
<comment type="subcellular location">
    <subcellularLocation>
        <location evidence="2">Cytoplasm</location>
    </subcellularLocation>
    <subcellularLocation>
        <location evidence="1">Nucleus</location>
    </subcellularLocation>
</comment>
<dbReference type="PROSITE" id="PS50103">
    <property type="entry name" value="ZF_C3H1"/>
    <property type="match status" value="1"/>
</dbReference>
<dbReference type="EMBL" id="JAFBMS010000292">
    <property type="protein sequence ID" value="KAG9331778.1"/>
    <property type="molecule type" value="Genomic_DNA"/>
</dbReference>
<feature type="domain" description="C3H1-type" evidence="14">
    <location>
        <begin position="1"/>
        <end position="15"/>
    </location>
</feature>
<dbReference type="InterPro" id="IPR000571">
    <property type="entry name" value="Znf_CCCH"/>
</dbReference>
<keyword evidence="7 13" id="KW-0863">Zinc-finger</keyword>
<name>A0A8T2N1L9_9TELE</name>
<feature type="non-terminal residue" evidence="15">
    <location>
        <position position="55"/>
    </location>
</feature>
<evidence type="ECO:0000256" key="11">
    <source>
        <dbReference type="ARBA" id="ARBA00023242"/>
    </source>
</evidence>
<evidence type="ECO:0000256" key="8">
    <source>
        <dbReference type="ARBA" id="ARBA00022833"/>
    </source>
</evidence>
<reference evidence="15" key="1">
    <citation type="thesis" date="2021" institute="BYU ScholarsArchive" country="Provo, UT, USA">
        <title>Applications of and Algorithms for Genome Assembly and Genomic Analyses with an Emphasis on Marine Teleosts.</title>
        <authorList>
            <person name="Pickett B.D."/>
        </authorList>
    </citation>
    <scope>NUCLEOTIDE SEQUENCE</scope>
    <source>
        <strain evidence="15">HI-2016</strain>
    </source>
</reference>
<keyword evidence="9" id="KW-0694">RNA-binding</keyword>
<evidence type="ECO:0000256" key="3">
    <source>
        <dbReference type="ARBA" id="ARBA00022490"/>
    </source>
</evidence>
<dbReference type="GO" id="GO:0003723">
    <property type="term" value="F:RNA binding"/>
    <property type="evidence" value="ECO:0007669"/>
    <property type="project" value="UniProtKB-KW"/>
</dbReference>
<dbReference type="OrthoDB" id="6285980at2759"/>
<evidence type="ECO:0000256" key="4">
    <source>
        <dbReference type="ARBA" id="ARBA00022664"/>
    </source>
</evidence>
<dbReference type="InterPro" id="IPR054429">
    <property type="entry name" value="Znf-CCCH_Muscleblind-like"/>
</dbReference>
<evidence type="ECO:0000256" key="9">
    <source>
        <dbReference type="ARBA" id="ARBA00022884"/>
    </source>
</evidence>
<feature type="non-terminal residue" evidence="15">
    <location>
        <position position="1"/>
    </location>
</feature>
<organism evidence="15 16">
    <name type="scientific">Albula glossodonta</name>
    <name type="common">roundjaw bonefish</name>
    <dbReference type="NCBI Taxonomy" id="121402"/>
    <lineage>
        <taxon>Eukaryota</taxon>
        <taxon>Metazoa</taxon>
        <taxon>Chordata</taxon>
        <taxon>Craniata</taxon>
        <taxon>Vertebrata</taxon>
        <taxon>Euteleostomi</taxon>
        <taxon>Actinopterygii</taxon>
        <taxon>Neopterygii</taxon>
        <taxon>Teleostei</taxon>
        <taxon>Albuliformes</taxon>
        <taxon>Albulidae</taxon>
        <taxon>Albula</taxon>
    </lineage>
</organism>
<accession>A0A8T2N1L9</accession>
<dbReference type="PANTHER" id="PTHR12675">
    <property type="entry name" value="MUSCLEBLIND-LIKE PROTEIN"/>
    <property type="match status" value="1"/>
</dbReference>
<keyword evidence="4" id="KW-0507">mRNA processing</keyword>
<protein>
    <recommendedName>
        <fullName evidence="14">C3H1-type domain-containing protein</fullName>
    </recommendedName>
</protein>
<keyword evidence="16" id="KW-1185">Reference proteome</keyword>
<evidence type="ECO:0000256" key="5">
    <source>
        <dbReference type="ARBA" id="ARBA00022723"/>
    </source>
</evidence>